<comment type="caution">
    <text evidence="2">The sequence shown here is derived from an EMBL/GenBank/DDBJ whole genome shotgun (WGS) entry which is preliminary data.</text>
</comment>
<protein>
    <submittedName>
        <fullName evidence="2">Uncharacterized protein</fullName>
    </submittedName>
</protein>
<organism evidence="2 3">
    <name type="scientific">Prorocentrum cordatum</name>
    <dbReference type="NCBI Taxonomy" id="2364126"/>
    <lineage>
        <taxon>Eukaryota</taxon>
        <taxon>Sar</taxon>
        <taxon>Alveolata</taxon>
        <taxon>Dinophyceae</taxon>
        <taxon>Prorocentrales</taxon>
        <taxon>Prorocentraceae</taxon>
        <taxon>Prorocentrum</taxon>
    </lineage>
</organism>
<reference evidence="2" key="1">
    <citation type="submission" date="2023-10" db="EMBL/GenBank/DDBJ databases">
        <authorList>
            <person name="Chen Y."/>
            <person name="Shah S."/>
            <person name="Dougan E. K."/>
            <person name="Thang M."/>
            <person name="Chan C."/>
        </authorList>
    </citation>
    <scope>NUCLEOTIDE SEQUENCE [LARGE SCALE GENOMIC DNA]</scope>
</reference>
<evidence type="ECO:0000256" key="1">
    <source>
        <dbReference type="SAM" id="MobiDB-lite"/>
    </source>
</evidence>
<gene>
    <name evidence="2" type="ORF">PCOR1329_LOCUS50237</name>
</gene>
<keyword evidence="3" id="KW-1185">Reference proteome</keyword>
<dbReference type="EMBL" id="CAUYUJ010016077">
    <property type="protein sequence ID" value="CAK0861620.1"/>
    <property type="molecule type" value="Genomic_DNA"/>
</dbReference>
<name>A0ABN9UNW7_9DINO</name>
<sequence length="176" mass="19351">MHGPRAPQAGELGGHQAHGGQLSSSRSDSAEAKPPEHALSSSLTIEKAERVDKQASHYASLLRPSTCPANQSGPDQSIVLCATYHVQVNSQFQPACVQAWRFDQARYNATCLCAALRAKQNKLDDTAFKRCRVPATPPAQPESNWCWNARVQARALYDTQRAIYHYAGSSQHDHEK</sequence>
<feature type="region of interest" description="Disordered" evidence="1">
    <location>
        <begin position="1"/>
        <end position="46"/>
    </location>
</feature>
<dbReference type="Proteomes" id="UP001189429">
    <property type="component" value="Unassembled WGS sequence"/>
</dbReference>
<proteinExistence type="predicted"/>
<accession>A0ABN9UNW7</accession>
<evidence type="ECO:0000313" key="3">
    <source>
        <dbReference type="Proteomes" id="UP001189429"/>
    </source>
</evidence>
<evidence type="ECO:0000313" key="2">
    <source>
        <dbReference type="EMBL" id="CAK0861620.1"/>
    </source>
</evidence>